<evidence type="ECO:0008006" key="4">
    <source>
        <dbReference type="Google" id="ProtNLM"/>
    </source>
</evidence>
<keyword evidence="1" id="KW-0812">Transmembrane</keyword>
<gene>
    <name evidence="2" type="ORF">FH603_3320</name>
</gene>
<organism evidence="2 3">
    <name type="scientific">Spirosoma utsteinense</name>
    <dbReference type="NCBI Taxonomy" id="2585773"/>
    <lineage>
        <taxon>Bacteria</taxon>
        <taxon>Pseudomonadati</taxon>
        <taxon>Bacteroidota</taxon>
        <taxon>Cytophagia</taxon>
        <taxon>Cytophagales</taxon>
        <taxon>Cytophagaceae</taxon>
        <taxon>Spirosoma</taxon>
    </lineage>
</organism>
<protein>
    <recommendedName>
        <fullName evidence="4">DUF2029 domain-containing protein</fullName>
    </recommendedName>
</protein>
<evidence type="ECO:0000313" key="2">
    <source>
        <dbReference type="EMBL" id="MBC3792806.1"/>
    </source>
</evidence>
<feature type="transmembrane region" description="Helical" evidence="1">
    <location>
        <begin position="190"/>
        <end position="215"/>
    </location>
</feature>
<keyword evidence="1" id="KW-0472">Membrane</keyword>
<feature type="transmembrane region" description="Helical" evidence="1">
    <location>
        <begin position="46"/>
        <end position="63"/>
    </location>
</feature>
<feature type="transmembrane region" description="Helical" evidence="1">
    <location>
        <begin position="6"/>
        <end position="26"/>
    </location>
</feature>
<sequence>MISFDTTSLVKSIIVVGLAVAVWLVFSNRQRVGPFLQRHERITTYLSFLLLRLVPFLCVYVVLNQEPRSDVDFFYRKAEAAIQGKLVYRDFLSYHAPLFGYLIGLPLLLWHNARVLILLMAVMEFIIAKATLRRYRTTADAPIIWFVLYYLLPLPFVAMVLSGEEDIWMWGFCLMSLALPRGRKLSFQLGLLWGVGMLVIKFMLIVFLIPLFFIVPNRFQYLAGLLVVGVPSLLVLYSLVGMDFLMPIQHSSLPMTPNVVSVLRPVLGTYFDQVPLTYLNWAGLLTTIGGASLMGHRCRSMGYHRLLPLLYVFTFALFQLCLPSSPGFYLFTHTLPLVFIVLSTPGGKRAWPAFIVLNVLTVVQPILSVLYNEQELYNTWSLIDSPAEWVDYLIQCIEVGIFVYLLRIVLEQMRSGAGQEKLTEVPSSIPLA</sequence>
<dbReference type="EMBL" id="VFIA01000019">
    <property type="protein sequence ID" value="MBC3792806.1"/>
    <property type="molecule type" value="Genomic_DNA"/>
</dbReference>
<feature type="transmembrane region" description="Helical" evidence="1">
    <location>
        <begin position="351"/>
        <end position="372"/>
    </location>
</feature>
<name>A0ABR6WA26_9BACT</name>
<feature type="transmembrane region" description="Helical" evidence="1">
    <location>
        <begin position="98"/>
        <end position="122"/>
    </location>
</feature>
<proteinExistence type="predicted"/>
<dbReference type="RefSeq" id="WP_186738565.1">
    <property type="nucleotide sequence ID" value="NZ_VFIA01000019.1"/>
</dbReference>
<comment type="caution">
    <text evidence="2">The sequence shown here is derived from an EMBL/GenBank/DDBJ whole genome shotgun (WGS) entry which is preliminary data.</text>
</comment>
<feature type="transmembrane region" description="Helical" evidence="1">
    <location>
        <begin position="302"/>
        <end position="320"/>
    </location>
</feature>
<feature type="transmembrane region" description="Helical" evidence="1">
    <location>
        <begin position="143"/>
        <end position="161"/>
    </location>
</feature>
<dbReference type="Proteomes" id="UP000700732">
    <property type="component" value="Unassembled WGS sequence"/>
</dbReference>
<evidence type="ECO:0000313" key="3">
    <source>
        <dbReference type="Proteomes" id="UP000700732"/>
    </source>
</evidence>
<accession>A0ABR6WA26</accession>
<reference evidence="2 3" key="1">
    <citation type="submission" date="2019-06" db="EMBL/GenBank/DDBJ databases">
        <title>Spirosoma utsteinense sp. nov. isolated from Antarctic ice-free soils.</title>
        <authorList>
            <person name="Tahon G."/>
        </authorList>
    </citation>
    <scope>NUCLEOTIDE SEQUENCE [LARGE SCALE GENOMIC DNA]</scope>
    <source>
        <strain evidence="2 3">LMG 31447</strain>
    </source>
</reference>
<evidence type="ECO:0000256" key="1">
    <source>
        <dbReference type="SAM" id="Phobius"/>
    </source>
</evidence>
<keyword evidence="3" id="KW-1185">Reference proteome</keyword>
<feature type="transmembrane region" description="Helical" evidence="1">
    <location>
        <begin position="221"/>
        <end position="245"/>
    </location>
</feature>
<keyword evidence="1" id="KW-1133">Transmembrane helix</keyword>